<dbReference type="InterPro" id="IPR008922">
    <property type="entry name" value="Di-copper_centre_dom_sf"/>
</dbReference>
<dbReference type="InterPro" id="IPR005204">
    <property type="entry name" value="Hemocyanin_N"/>
</dbReference>
<dbReference type="PRINTS" id="PR00187">
    <property type="entry name" value="HAEMOCYANIN"/>
</dbReference>
<dbReference type="Gene3D" id="1.10.1280.10">
    <property type="entry name" value="Di-copper center containing domain from catechol oxidase"/>
    <property type="match status" value="1"/>
</dbReference>
<accession>A0A8J5JFT5</accession>
<evidence type="ECO:0000313" key="4">
    <source>
        <dbReference type="Proteomes" id="UP000747542"/>
    </source>
</evidence>
<dbReference type="GO" id="GO:0016491">
    <property type="term" value="F:oxidoreductase activity"/>
    <property type="evidence" value="ECO:0007669"/>
    <property type="project" value="InterPro"/>
</dbReference>
<dbReference type="InterPro" id="IPR037020">
    <property type="entry name" value="Hemocyanin_C_sf"/>
</dbReference>
<dbReference type="InterPro" id="IPR005203">
    <property type="entry name" value="Hemocyanin_C"/>
</dbReference>
<organism evidence="3 4">
    <name type="scientific">Homarus americanus</name>
    <name type="common">American lobster</name>
    <dbReference type="NCBI Taxonomy" id="6706"/>
    <lineage>
        <taxon>Eukaryota</taxon>
        <taxon>Metazoa</taxon>
        <taxon>Ecdysozoa</taxon>
        <taxon>Arthropoda</taxon>
        <taxon>Crustacea</taxon>
        <taxon>Multicrustacea</taxon>
        <taxon>Malacostraca</taxon>
        <taxon>Eumalacostraca</taxon>
        <taxon>Eucarida</taxon>
        <taxon>Decapoda</taxon>
        <taxon>Pleocyemata</taxon>
        <taxon>Astacidea</taxon>
        <taxon>Nephropoidea</taxon>
        <taxon>Nephropidae</taxon>
        <taxon>Homarus</taxon>
    </lineage>
</organism>
<dbReference type="Proteomes" id="UP000747542">
    <property type="component" value="Unassembled WGS sequence"/>
</dbReference>
<evidence type="ECO:0000256" key="1">
    <source>
        <dbReference type="ARBA" id="ARBA00009470"/>
    </source>
</evidence>
<dbReference type="InterPro" id="IPR036697">
    <property type="entry name" value="Hemocyanin_N_sf"/>
</dbReference>
<comment type="caution">
    <text evidence="3">The sequence shown here is derived from an EMBL/GenBank/DDBJ whole genome shotgun (WGS) entry which is preliminary data.</text>
</comment>
<dbReference type="PANTHER" id="PTHR11511:SF5">
    <property type="entry name" value="FAT-BODY PROTEIN 1-RELATED"/>
    <property type="match status" value="1"/>
</dbReference>
<dbReference type="InterPro" id="IPR002227">
    <property type="entry name" value="Tyrosinase_Cu-bd"/>
</dbReference>
<dbReference type="Pfam" id="PF03723">
    <property type="entry name" value="Hemocyanin_C"/>
    <property type="match status" value="1"/>
</dbReference>
<keyword evidence="4" id="KW-1185">Reference proteome</keyword>
<dbReference type="SUPFAM" id="SSF81296">
    <property type="entry name" value="E set domains"/>
    <property type="match status" value="1"/>
</dbReference>
<dbReference type="PROSITE" id="PS00209">
    <property type="entry name" value="HEMOCYANIN_1"/>
    <property type="match status" value="1"/>
</dbReference>
<comment type="similarity">
    <text evidence="1">Belongs to the tyrosinase family. Hemocyanin subfamily.</text>
</comment>
<reference evidence="3" key="1">
    <citation type="journal article" date="2021" name="Sci. Adv.">
        <title>The American lobster genome reveals insights on longevity, neural, and immune adaptations.</title>
        <authorList>
            <person name="Polinski J.M."/>
            <person name="Zimin A.V."/>
            <person name="Clark K.F."/>
            <person name="Kohn A.B."/>
            <person name="Sadowski N."/>
            <person name="Timp W."/>
            <person name="Ptitsyn A."/>
            <person name="Khanna P."/>
            <person name="Romanova D.Y."/>
            <person name="Williams P."/>
            <person name="Greenwood S.J."/>
            <person name="Moroz L.L."/>
            <person name="Walt D.R."/>
            <person name="Bodnar A.G."/>
        </authorList>
    </citation>
    <scope>NUCLEOTIDE SEQUENCE</scope>
    <source>
        <strain evidence="3">GMGI-L3</strain>
    </source>
</reference>
<dbReference type="Gene3D" id="2.60.40.1520">
    <property type="entry name" value="Hemocyanin, C-terminal domain"/>
    <property type="match status" value="1"/>
</dbReference>
<evidence type="ECO:0000313" key="3">
    <source>
        <dbReference type="EMBL" id="KAG7157362.1"/>
    </source>
</evidence>
<proteinExistence type="inferred from homology"/>
<dbReference type="InterPro" id="IPR000896">
    <property type="entry name" value="Hemocyanin/hexamerin_mid_dom"/>
</dbReference>
<dbReference type="SUPFAM" id="SSF48050">
    <property type="entry name" value="Hemocyanin, N-terminal domain"/>
    <property type="match status" value="1"/>
</dbReference>
<dbReference type="Gene3D" id="1.20.1370.10">
    <property type="entry name" value="Hemocyanin, N-terminal domain"/>
    <property type="match status" value="1"/>
</dbReference>
<gene>
    <name evidence="3" type="primary">HcyC-L3</name>
    <name evidence="3" type="ORF">Hamer_G005782</name>
</gene>
<dbReference type="Pfam" id="PF03722">
    <property type="entry name" value="Hemocyanin_N"/>
    <property type="match status" value="1"/>
</dbReference>
<dbReference type="Pfam" id="PF00372">
    <property type="entry name" value="Hemocyanin_M"/>
    <property type="match status" value="1"/>
</dbReference>
<name>A0A8J5JFT5_HOMAM</name>
<dbReference type="SUPFAM" id="SSF48056">
    <property type="entry name" value="Di-copper centre-containing domain"/>
    <property type="match status" value="1"/>
</dbReference>
<evidence type="ECO:0000259" key="2">
    <source>
        <dbReference type="PROSITE" id="PS00498"/>
    </source>
</evidence>
<dbReference type="PANTHER" id="PTHR11511">
    <property type="entry name" value="LARVAL STORAGE PROTEIN/PHENOLOXIDASE"/>
    <property type="match status" value="1"/>
</dbReference>
<dbReference type="AlphaFoldDB" id="A0A8J5JFT5"/>
<dbReference type="InterPro" id="IPR013788">
    <property type="entry name" value="Hemocyanin/hexamerin"/>
</dbReference>
<sequence>MHCTPSPHLSRLKLFDKGGRWCLLLSDMKLAKLNKITEPGTPTDATAGALINAHSNTKVTARKGLSVNIDCREEYDHVGTMSVTNRVRVSGYKAWRDSQQLTIIIMKVLVLCALVAAAAAASPNWGVSAAQKQHDVNYLLFKVYEVLRDDNLKNLGATFDPEADTSHYSDGGDAVHKLLGELKAGNLLEQKHWFSLFNTRQREEALMVFHVLEHCNDWQTFISNAAYFRDRVNEGEFVYAMYTSIIHSPLAEHVVLPPLYEVTPHMFTNGEVIQQAYHAKMTQTPSKFKSEFTGSKKNREQRVAYFGEDVGMNTHHVTWHMEFPFWWDDSHEGHHLERKGENFFWVHHQLTVRFDAERLSNYLDVVDELHWDKPIKEGFAPHSTYKYGGYFPSRPDDILFEDVDGVARVRDMLITESRIIDAIAHGYVTARDGSIIDINNERGVDILGDVIESSMYSPNPQYYGALHNMAHIMLGRQGDPHGKFDLPPGVLEHFETATRDPTFFRLHKYMDNIFKAHKDSLTPYTKEELELTGVSIEDVAIDRTLETFFEDFEYSLLNAVDDTIEINDVDIATIVSRLNHRDFAYNINVLNNNDAEVLATVRIFAWPHRDNNGIEFSFNEGRWNAIELDKFWNKLNPGLNHIIRLSTESSLTVPDVPSFQSLMQKADEALSSGSELDLHEYESALGLPSRFLLPKGQQNGMEFDLVVVVTDGEADAAVDNLHTNTKFNHYGYGGVYPDKRPHGYPLDRRVDDERIFHSLPNFKKTIVNVYHRN</sequence>
<feature type="domain" description="Tyrosinase copper-binding" evidence="2">
    <location>
        <begin position="500"/>
        <end position="511"/>
    </location>
</feature>
<protein>
    <submittedName>
        <fullName evidence="3">Hemocyanin C chain-like 3</fullName>
    </submittedName>
</protein>
<dbReference type="PROSITE" id="PS00210">
    <property type="entry name" value="HEMOCYANIN_2"/>
    <property type="match status" value="1"/>
</dbReference>
<dbReference type="PROSITE" id="PS00498">
    <property type="entry name" value="TYROSINASE_2"/>
    <property type="match status" value="1"/>
</dbReference>
<dbReference type="InterPro" id="IPR014756">
    <property type="entry name" value="Ig_E-set"/>
</dbReference>
<dbReference type="EMBL" id="JAHLQT010037514">
    <property type="protein sequence ID" value="KAG7157362.1"/>
    <property type="molecule type" value="Genomic_DNA"/>
</dbReference>